<reference evidence="3" key="1">
    <citation type="journal article" date="2015" name="Nature">
        <title>Complex archaea that bridge the gap between prokaryotes and eukaryotes.</title>
        <authorList>
            <person name="Spang A."/>
            <person name="Saw J.H."/>
            <person name="Jorgensen S.L."/>
            <person name="Zaremba-Niedzwiedzka K."/>
            <person name="Martijn J."/>
            <person name="Lind A.E."/>
            <person name="van Eijk R."/>
            <person name="Schleper C."/>
            <person name="Guy L."/>
            <person name="Ettema T.J."/>
        </authorList>
    </citation>
    <scope>NUCLEOTIDE SEQUENCE</scope>
</reference>
<dbReference type="Pfam" id="PF14793">
    <property type="entry name" value="DUF4478"/>
    <property type="match status" value="1"/>
</dbReference>
<comment type="caution">
    <text evidence="3">The sequence shown here is derived from an EMBL/GenBank/DDBJ whole genome shotgun (WGS) entry which is preliminary data.</text>
</comment>
<accession>A0A0F9MSR9</accession>
<dbReference type="Gene3D" id="3.40.50.450">
    <property type="match status" value="1"/>
</dbReference>
<dbReference type="InterPro" id="IPR037153">
    <property type="entry name" value="PpnN-like_sf"/>
</dbReference>
<evidence type="ECO:0000313" key="3">
    <source>
        <dbReference type="EMBL" id="KKN08764.1"/>
    </source>
</evidence>
<dbReference type="AlphaFoldDB" id="A0A0F9MSR9"/>
<sequence>MKTVEYTKIRPVRSLNLLSQEEIVKLSSPSAELHQLFRECALAILNTDSHEDDAEEIQQLYADFDIRLKPEPRGVMLEIFNAPAQSFVDGQIILGIQEHLSSVLRDIVYTDFKILAEQTNDPVVITDKVFRILRNANVVRPNVSPNLVVCWGGHSIPRHEYDYAKHVGYELGLRGLDIITGCGIGAMKGPMKGAAVGHGKQQITNGRYIGISEPGIIASESPNAIVNELVIMPDIEKRLEAFVRLGHCIVVFPGGVGTVEEIFYLLSILLHPDNKQSIPLIFAGPESCRDYFNTVDTFLKQCLGDDVADLYQIIIGQAGLVGSEVKKAMATVHQNRRDTGEAYYFNWQLNIDPSLQHPFLPTHENMAALNLNTDLPKHELASQIRAAFSGIVAGNVKSFGIKEVAKHGPYVIKGEPAIMHAIDELLKIFVREQRMKLGQGEGEYQPCYVIAD</sequence>
<dbReference type="SUPFAM" id="SSF102405">
    <property type="entry name" value="MCP/YpsA-like"/>
    <property type="match status" value="1"/>
</dbReference>
<evidence type="ECO:0008006" key="4">
    <source>
        <dbReference type="Google" id="ProtNLM"/>
    </source>
</evidence>
<dbReference type="InterPro" id="IPR027820">
    <property type="entry name" value="PpnN_N"/>
</dbReference>
<dbReference type="GO" id="GO:0005829">
    <property type="term" value="C:cytosol"/>
    <property type="evidence" value="ECO:0007669"/>
    <property type="project" value="TreeGrafter"/>
</dbReference>
<evidence type="ECO:0000259" key="2">
    <source>
        <dbReference type="Pfam" id="PF14793"/>
    </source>
</evidence>
<dbReference type="PANTHER" id="PTHR43393">
    <property type="entry name" value="CYTOKININ RIBOSIDE 5'-MONOPHOSPHATE PHOSPHORIBOHYDROLASE"/>
    <property type="match status" value="1"/>
</dbReference>
<evidence type="ECO:0000259" key="1">
    <source>
        <dbReference type="Pfam" id="PF11892"/>
    </source>
</evidence>
<dbReference type="EMBL" id="LAZR01004419">
    <property type="protein sequence ID" value="KKN08764.1"/>
    <property type="molecule type" value="Genomic_DNA"/>
</dbReference>
<dbReference type="Pfam" id="PF11892">
    <property type="entry name" value="PpnN_C"/>
    <property type="match status" value="1"/>
</dbReference>
<protein>
    <recommendedName>
        <fullName evidence="4">AMP nucleosidase</fullName>
    </recommendedName>
</protein>
<gene>
    <name evidence="3" type="ORF">LCGC14_1053390</name>
</gene>
<dbReference type="InterPro" id="IPR052341">
    <property type="entry name" value="LOG_family_nucleotidases"/>
</dbReference>
<feature type="domain" description="Pyrimidine/purine nucleotide 5'-monophosphate nucleosidase N-terminal" evidence="2">
    <location>
        <begin position="8"/>
        <end position="113"/>
    </location>
</feature>
<dbReference type="Pfam" id="PF03641">
    <property type="entry name" value="Lysine_decarbox"/>
    <property type="match status" value="1"/>
</dbReference>
<organism evidence="3">
    <name type="scientific">marine sediment metagenome</name>
    <dbReference type="NCBI Taxonomy" id="412755"/>
    <lineage>
        <taxon>unclassified sequences</taxon>
        <taxon>metagenomes</taxon>
        <taxon>ecological metagenomes</taxon>
    </lineage>
</organism>
<feature type="domain" description="Pyrimidine/purine nucleotide 5'-monophosphate nucleosidase C-terminal" evidence="1">
    <location>
        <begin position="329"/>
        <end position="450"/>
    </location>
</feature>
<dbReference type="PANTHER" id="PTHR43393:SF1">
    <property type="entry name" value="PYRIMIDINE_PURINE NUCLEOTIDE 5'-MONOPHOSPHATE NUCLEOSIDASE"/>
    <property type="match status" value="1"/>
</dbReference>
<dbReference type="InterPro" id="IPR031100">
    <property type="entry name" value="LOG_fam"/>
</dbReference>
<dbReference type="InterPro" id="IPR049788">
    <property type="entry name" value="PpnN"/>
</dbReference>
<proteinExistence type="predicted"/>
<dbReference type="Gene3D" id="3.30.1850.10">
    <property type="entry name" value="MoCo carrier protein-like"/>
    <property type="match status" value="1"/>
</dbReference>
<dbReference type="NCBIfam" id="NF038390">
    <property type="entry name" value="Nsidase_PpnN"/>
    <property type="match status" value="1"/>
</dbReference>
<dbReference type="InterPro" id="IPR021826">
    <property type="entry name" value="PpnN_C"/>
</dbReference>
<name>A0A0F9MSR9_9ZZZZ</name>